<proteinExistence type="predicted"/>
<dbReference type="Proteomes" id="UP001150266">
    <property type="component" value="Unassembled WGS sequence"/>
</dbReference>
<dbReference type="EMBL" id="JAOTPV010000027">
    <property type="protein sequence ID" value="KAJ4470096.1"/>
    <property type="molecule type" value="Genomic_DNA"/>
</dbReference>
<feature type="non-terminal residue" evidence="2">
    <location>
        <position position="123"/>
    </location>
</feature>
<sequence>SVTCDDWRIFVSVLSVFGRAAIIATLIARTYAVCSGNRYITAYLIVLGTTCVVTDAVHVPSVKCVDSTNASLYVSTGLRTFFMIAFETSVAVLTTIRTFQALRAGGPWKSQKRRLIFLIFEEG</sequence>
<feature type="transmembrane region" description="Helical" evidence="1">
    <location>
        <begin position="80"/>
        <end position="99"/>
    </location>
</feature>
<name>A0A9W8ZYA2_9AGAR</name>
<organism evidence="2 3">
    <name type="scientific">Lentinula aciculospora</name>
    <dbReference type="NCBI Taxonomy" id="153920"/>
    <lineage>
        <taxon>Eukaryota</taxon>
        <taxon>Fungi</taxon>
        <taxon>Dikarya</taxon>
        <taxon>Basidiomycota</taxon>
        <taxon>Agaricomycotina</taxon>
        <taxon>Agaricomycetes</taxon>
        <taxon>Agaricomycetidae</taxon>
        <taxon>Agaricales</taxon>
        <taxon>Marasmiineae</taxon>
        <taxon>Omphalotaceae</taxon>
        <taxon>Lentinula</taxon>
    </lineage>
</organism>
<gene>
    <name evidence="2" type="ORF">J3R30DRAFT_3222873</name>
</gene>
<keyword evidence="1" id="KW-0472">Membrane</keyword>
<keyword evidence="1" id="KW-1133">Transmembrane helix</keyword>
<keyword evidence="3" id="KW-1185">Reference proteome</keyword>
<reference evidence="2" key="1">
    <citation type="submission" date="2022-08" db="EMBL/GenBank/DDBJ databases">
        <title>A Global Phylogenomic Analysis of the Shiitake Genus Lentinula.</title>
        <authorList>
            <consortium name="DOE Joint Genome Institute"/>
            <person name="Sierra-Patev S."/>
            <person name="Min B."/>
            <person name="Naranjo-Ortiz M."/>
            <person name="Looney B."/>
            <person name="Konkel Z."/>
            <person name="Slot J.C."/>
            <person name="Sakamoto Y."/>
            <person name="Steenwyk J.L."/>
            <person name="Rokas A."/>
            <person name="Carro J."/>
            <person name="Camarero S."/>
            <person name="Ferreira P."/>
            <person name="Molpeceres G."/>
            <person name="Ruiz-Duenas F.J."/>
            <person name="Serrano A."/>
            <person name="Henrissat B."/>
            <person name="Drula E."/>
            <person name="Hughes K.W."/>
            <person name="Mata J.L."/>
            <person name="Ishikawa N.K."/>
            <person name="Vargas-Isla R."/>
            <person name="Ushijima S."/>
            <person name="Smith C.A."/>
            <person name="Ahrendt S."/>
            <person name="Andreopoulos W."/>
            <person name="He G."/>
            <person name="Labutti K."/>
            <person name="Lipzen A."/>
            <person name="Ng V."/>
            <person name="Riley R."/>
            <person name="Sandor L."/>
            <person name="Barry K."/>
            <person name="Martinez A.T."/>
            <person name="Xiao Y."/>
            <person name="Gibbons J.G."/>
            <person name="Terashima K."/>
            <person name="Grigoriev I.V."/>
            <person name="Hibbett D.S."/>
        </authorList>
    </citation>
    <scope>NUCLEOTIDE SEQUENCE</scope>
    <source>
        <strain evidence="2">JLM2183</strain>
    </source>
</reference>
<feature type="transmembrane region" description="Helical" evidence="1">
    <location>
        <begin position="40"/>
        <end position="60"/>
    </location>
</feature>
<feature type="transmembrane region" description="Helical" evidence="1">
    <location>
        <begin position="6"/>
        <end position="28"/>
    </location>
</feature>
<protein>
    <submittedName>
        <fullName evidence="2">Uncharacterized protein</fullName>
    </submittedName>
</protein>
<keyword evidence="1" id="KW-0812">Transmembrane</keyword>
<feature type="non-terminal residue" evidence="2">
    <location>
        <position position="1"/>
    </location>
</feature>
<dbReference type="OrthoDB" id="3267855at2759"/>
<dbReference type="AlphaFoldDB" id="A0A9W8ZYA2"/>
<accession>A0A9W8ZYA2</accession>
<comment type="caution">
    <text evidence="2">The sequence shown here is derived from an EMBL/GenBank/DDBJ whole genome shotgun (WGS) entry which is preliminary data.</text>
</comment>
<evidence type="ECO:0000256" key="1">
    <source>
        <dbReference type="SAM" id="Phobius"/>
    </source>
</evidence>
<evidence type="ECO:0000313" key="3">
    <source>
        <dbReference type="Proteomes" id="UP001150266"/>
    </source>
</evidence>
<evidence type="ECO:0000313" key="2">
    <source>
        <dbReference type="EMBL" id="KAJ4470096.1"/>
    </source>
</evidence>